<proteinExistence type="predicted"/>
<dbReference type="InterPro" id="IPR001810">
    <property type="entry name" value="F-box_dom"/>
</dbReference>
<reference evidence="5 6" key="1">
    <citation type="submission" date="2015-04" db="EMBL/GenBank/DDBJ databases">
        <title>Complete genome sequence of Schizopora paradoxa KUC8140, a cosmopolitan wood degrader in East Asia.</title>
        <authorList>
            <consortium name="DOE Joint Genome Institute"/>
            <person name="Min B."/>
            <person name="Park H."/>
            <person name="Jang Y."/>
            <person name="Kim J.-J."/>
            <person name="Kim K.H."/>
            <person name="Pangilinan J."/>
            <person name="Lipzen A."/>
            <person name="Riley R."/>
            <person name="Grigoriev I.V."/>
            <person name="Spatafora J.W."/>
            <person name="Choi I.-G."/>
        </authorList>
    </citation>
    <scope>NUCLEOTIDE SEQUENCE [LARGE SCALE GENOMIC DNA]</scope>
    <source>
        <strain evidence="5 6">KUC8140</strain>
    </source>
</reference>
<sequence length="1067" mass="116126">MYTVSPNNSTTSLSDDDVDDVDVQDMKVSFHYPKDVHPEQWSSSLTRGGSVEQSSPTSPVQYSVNLAALLPPEILIHVLRQLHSTRDLYHALLVSRTWCSCAVELLWHRPSFQALPHYHRMLDVITSKSPTTFEYASFIRRLNFAFIASEITDPLFTPLSVCTKLERLTLVGCTELSDDALSEVLPHMRNMVALDLSNIPHLSDGPVVAIAKAAPRLQGINLSGCKNITDVAVSAIAENCPFIRRVKLFNVKLVTDESVMALAQGCPVLLEIDLNGCPKITDFSTRDLWTHCPQLRELRLSQCVELSDLGFPASPPPVPETSNTLVLTQPNGRQIEVQPFPAAQAAANVDMMAPLRLNRIAEHLRILDLTACALLTDDAIAGIVSTAPKLRNLVLAKCPQLTDAGVEHICKLGKHLHYLHLGHAASITDRSVRTLARSCTRLRYIDLACCPLLTDMSVFELSVLPKLRRIGLVRVTNLTDQAIFSLADRHSTLERIHLSYCEHISVLAIHFLLQRLVKLTHLSLTGVPAFRRPELQKFCRSPPGEFNTTQRAAFCVYSGKGVNDLRKYLADLLAHVHATEADNDTDYDMDDDEGNGMTAAELYAEQQRERDRLRVRVRRERDRGRPRFVEERAGASTAPARQTALEAPTAARPMAIGTTGTIIAPEEIFEEEARTPLSRFSSSLLAALPRSTNGTLRRAPGPASEQMSQPEAGPSTGAFVEETKASSLATTPSPTELHPSNRAIPSEDSPPRNFADSPIVESSAPTPAIDSTRYHSAFFQQYPAYGIGFLHDANRRNGDGGRLNGTSSSSGPSTSTAAPAPLRTFTPLEQSNANGRQNVYTPDYVLSNLGNRRPQMGRSLSDTGYGDGSSTPGRGAHAWQNDESEIGSSNDSVPLLYPYRYYQQPPDDSPAAWPPQALVEAHGQRERQRQKDSSRSKRRQHDASSPIPYLSSSPTTKELQESVHSAFANGSGTSYGGGLTTGEETSNGFGGSRLSPSTVVSEEGSSAPGAVSAESSRGRSARRSWKNTFSAAENYASALFFGRGTANGSGNVSSASSSSGREGGRAS</sequence>
<accession>A0A0H2SCA4</accession>
<dbReference type="InterPro" id="IPR006553">
    <property type="entry name" value="Leu-rich_rpt_Cys-con_subtyp"/>
</dbReference>
<feature type="region of interest" description="Disordered" evidence="2">
    <location>
        <begin position="920"/>
        <end position="1026"/>
    </location>
</feature>
<feature type="domain" description="F-box/LRR-repeat protein 15-like leucin rich repeat" evidence="4">
    <location>
        <begin position="152"/>
        <end position="236"/>
    </location>
</feature>
<dbReference type="CDD" id="cd09917">
    <property type="entry name" value="F-box_SF"/>
    <property type="match status" value="1"/>
</dbReference>
<evidence type="ECO:0000256" key="1">
    <source>
        <dbReference type="ARBA" id="ARBA00022786"/>
    </source>
</evidence>
<dbReference type="InterPro" id="IPR057207">
    <property type="entry name" value="FBXL15_LRR"/>
</dbReference>
<feature type="compositionally biased region" description="Polar residues" evidence="2">
    <location>
        <begin position="725"/>
        <end position="734"/>
    </location>
</feature>
<dbReference type="Proteomes" id="UP000053477">
    <property type="component" value="Unassembled WGS sequence"/>
</dbReference>
<evidence type="ECO:0000313" key="5">
    <source>
        <dbReference type="EMBL" id="KLO14566.1"/>
    </source>
</evidence>
<dbReference type="GO" id="GO:0005737">
    <property type="term" value="C:cytoplasm"/>
    <property type="evidence" value="ECO:0007669"/>
    <property type="project" value="TreeGrafter"/>
</dbReference>
<gene>
    <name evidence="5" type="ORF">SCHPADRAFT_927822</name>
</gene>
<dbReference type="InterPro" id="IPR036047">
    <property type="entry name" value="F-box-like_dom_sf"/>
</dbReference>
<evidence type="ECO:0000259" key="3">
    <source>
        <dbReference type="Pfam" id="PF12937"/>
    </source>
</evidence>
<feature type="compositionally biased region" description="Polar residues" evidence="2">
    <location>
        <begin position="994"/>
        <end position="1004"/>
    </location>
</feature>
<dbReference type="PANTHER" id="PTHR13382:SF67">
    <property type="entry name" value="SCF E3 UBIQUITIN LIGASE COMPLEX F-BOX PROTEIN POF2"/>
    <property type="match status" value="1"/>
</dbReference>
<name>A0A0H2SCA4_9AGAM</name>
<dbReference type="Pfam" id="PF12937">
    <property type="entry name" value="F-box-like"/>
    <property type="match status" value="1"/>
</dbReference>
<feature type="compositionally biased region" description="Basic and acidic residues" evidence="2">
    <location>
        <begin position="922"/>
        <end position="935"/>
    </location>
</feature>
<dbReference type="EMBL" id="KQ085942">
    <property type="protein sequence ID" value="KLO14566.1"/>
    <property type="molecule type" value="Genomic_DNA"/>
</dbReference>
<dbReference type="Pfam" id="PF25372">
    <property type="entry name" value="DUF7885"/>
    <property type="match status" value="1"/>
</dbReference>
<dbReference type="SUPFAM" id="SSF81383">
    <property type="entry name" value="F-box domain"/>
    <property type="match status" value="1"/>
</dbReference>
<dbReference type="SMART" id="SM00367">
    <property type="entry name" value="LRR_CC"/>
    <property type="match status" value="12"/>
</dbReference>
<feature type="compositionally biased region" description="Polar residues" evidence="2">
    <location>
        <begin position="827"/>
        <end position="840"/>
    </location>
</feature>
<dbReference type="InParanoid" id="A0A0H2SCA4"/>
<protein>
    <submittedName>
        <fullName evidence="5">RNI-like protein</fullName>
    </submittedName>
</protein>
<feature type="region of interest" description="Disordered" evidence="2">
    <location>
        <begin position="691"/>
        <end position="768"/>
    </location>
</feature>
<keyword evidence="1" id="KW-0833">Ubl conjugation pathway</keyword>
<dbReference type="SUPFAM" id="SSF52058">
    <property type="entry name" value="L domain-like"/>
    <property type="match status" value="1"/>
</dbReference>
<dbReference type="OrthoDB" id="10257471at2759"/>
<keyword evidence="6" id="KW-1185">Reference proteome</keyword>
<feature type="compositionally biased region" description="Polar residues" evidence="2">
    <location>
        <begin position="858"/>
        <end position="872"/>
    </location>
</feature>
<evidence type="ECO:0000256" key="2">
    <source>
        <dbReference type="SAM" id="MobiDB-lite"/>
    </source>
</evidence>
<dbReference type="InterPro" id="IPR032675">
    <property type="entry name" value="LRR_dom_sf"/>
</dbReference>
<feature type="region of interest" description="Disordered" evidence="2">
    <location>
        <begin position="625"/>
        <end position="645"/>
    </location>
</feature>
<feature type="region of interest" description="Disordered" evidence="2">
    <location>
        <begin position="796"/>
        <end position="891"/>
    </location>
</feature>
<dbReference type="AlphaFoldDB" id="A0A0H2SCA4"/>
<dbReference type="STRING" id="27342.A0A0H2SCA4"/>
<dbReference type="Gene3D" id="3.80.10.10">
    <property type="entry name" value="Ribonuclease Inhibitor"/>
    <property type="match status" value="3"/>
</dbReference>
<feature type="domain" description="F-box" evidence="3">
    <location>
        <begin position="69"/>
        <end position="112"/>
    </location>
</feature>
<feature type="region of interest" description="Disordered" evidence="2">
    <location>
        <begin position="1045"/>
        <end position="1067"/>
    </location>
</feature>
<feature type="compositionally biased region" description="Low complexity" evidence="2">
    <location>
        <begin position="804"/>
        <end position="821"/>
    </location>
</feature>
<evidence type="ECO:0000313" key="6">
    <source>
        <dbReference type="Proteomes" id="UP000053477"/>
    </source>
</evidence>
<organism evidence="5 6">
    <name type="scientific">Schizopora paradoxa</name>
    <dbReference type="NCBI Taxonomy" id="27342"/>
    <lineage>
        <taxon>Eukaryota</taxon>
        <taxon>Fungi</taxon>
        <taxon>Dikarya</taxon>
        <taxon>Basidiomycota</taxon>
        <taxon>Agaricomycotina</taxon>
        <taxon>Agaricomycetes</taxon>
        <taxon>Hymenochaetales</taxon>
        <taxon>Schizoporaceae</taxon>
        <taxon>Schizopora</taxon>
    </lineage>
</organism>
<dbReference type="InterPro" id="IPR050648">
    <property type="entry name" value="F-box_LRR-repeat"/>
</dbReference>
<feature type="compositionally biased region" description="Low complexity" evidence="2">
    <location>
        <begin position="1048"/>
        <end position="1061"/>
    </location>
</feature>
<evidence type="ECO:0000259" key="4">
    <source>
        <dbReference type="Pfam" id="PF25372"/>
    </source>
</evidence>
<dbReference type="PANTHER" id="PTHR13382">
    <property type="entry name" value="MITOCHONDRIAL ATP SYNTHASE COUPLING FACTOR B"/>
    <property type="match status" value="1"/>
</dbReference>